<keyword evidence="3" id="KW-1185">Reference proteome</keyword>
<protein>
    <submittedName>
        <fullName evidence="2">DUF3011 family protein</fullName>
    </submittedName>
</protein>
<name>A0A4V2W3Z6_9GAMM</name>
<dbReference type="Pfam" id="PF11218">
    <property type="entry name" value="DUF3011"/>
    <property type="match status" value="1"/>
</dbReference>
<organism evidence="2 3">
    <name type="scientific">Luteibacter rhizovicinus</name>
    <dbReference type="NCBI Taxonomy" id="242606"/>
    <lineage>
        <taxon>Bacteria</taxon>
        <taxon>Pseudomonadati</taxon>
        <taxon>Pseudomonadota</taxon>
        <taxon>Gammaproteobacteria</taxon>
        <taxon>Lysobacterales</taxon>
        <taxon>Rhodanobacteraceae</taxon>
        <taxon>Luteibacter</taxon>
    </lineage>
</organism>
<dbReference type="OrthoDB" id="6052310at2"/>
<reference evidence="2 3" key="1">
    <citation type="submission" date="2019-03" db="EMBL/GenBank/DDBJ databases">
        <title>Above-ground endophytic microbial communities from plants in different locations in the United States.</title>
        <authorList>
            <person name="Frank C."/>
        </authorList>
    </citation>
    <scope>NUCLEOTIDE SEQUENCE [LARGE SCALE GENOMIC DNA]</scope>
    <source>
        <strain evidence="2 3">LP_13_YM</strain>
    </source>
</reference>
<feature type="region of interest" description="Disordered" evidence="1">
    <location>
        <begin position="90"/>
        <end position="135"/>
    </location>
</feature>
<dbReference type="AlphaFoldDB" id="A0A4V2W3Z6"/>
<comment type="caution">
    <text evidence="2">The sequence shown here is derived from an EMBL/GenBank/DDBJ whole genome shotgun (WGS) entry which is preliminary data.</text>
</comment>
<proteinExistence type="predicted"/>
<dbReference type="Proteomes" id="UP000295645">
    <property type="component" value="Unassembled WGS sequence"/>
</dbReference>
<evidence type="ECO:0000313" key="3">
    <source>
        <dbReference type="Proteomes" id="UP000295645"/>
    </source>
</evidence>
<gene>
    <name evidence="2" type="ORF">EC912_104114</name>
</gene>
<sequence length="201" mass="21906">MRGFVGMVAIAAVAFVVGAGVGVPVTAHAQGYGPIHCDSNGGRFTRCDVPWRDAELVRQDSNAPCERGRSWGMDRQGLWVDKGCRGQFVPARGRPGWGDDDGRPGWGGGRPDDDDDRPGWGGGRPDDGYGRPGGWGRERIVDCDSNNSRYNRCNIDVGRGGVRLIKRKSDARCNEGEGWGWDGRGIWVDRGCRAQFSVDVR</sequence>
<evidence type="ECO:0000313" key="2">
    <source>
        <dbReference type="EMBL" id="TCV93919.1"/>
    </source>
</evidence>
<dbReference type="InterPro" id="IPR021381">
    <property type="entry name" value="DUF3011"/>
</dbReference>
<dbReference type="EMBL" id="SMCS01000004">
    <property type="protein sequence ID" value="TCV93919.1"/>
    <property type="molecule type" value="Genomic_DNA"/>
</dbReference>
<evidence type="ECO:0000256" key="1">
    <source>
        <dbReference type="SAM" id="MobiDB-lite"/>
    </source>
</evidence>
<dbReference type="RefSeq" id="WP_132144097.1">
    <property type="nucleotide sequence ID" value="NZ_SMCS01000004.1"/>
</dbReference>
<accession>A0A4V2W3Z6</accession>